<dbReference type="AlphaFoldDB" id="A0A2L0RSZ8"/>
<dbReference type="EMBL" id="CP018049">
    <property type="protein sequence ID" value="AUZ45112.1"/>
    <property type="molecule type" value="Genomic_DNA"/>
</dbReference>
<organism evidence="2 3">
    <name type="scientific">Pseudomonas orientalis</name>
    <dbReference type="NCBI Taxonomy" id="76758"/>
    <lineage>
        <taxon>Bacteria</taxon>
        <taxon>Pseudomonadati</taxon>
        <taxon>Pseudomonadota</taxon>
        <taxon>Gammaproteobacteria</taxon>
        <taxon>Pseudomonadales</taxon>
        <taxon>Pseudomonadaceae</taxon>
        <taxon>Pseudomonas</taxon>
    </lineage>
</organism>
<sequence>MILFFREALMGSGFASTHGNGQAAGATGHAQRQNTRNNVEKTKAVPQSAPSMPSAARGVKHYAHGDSSELHG</sequence>
<feature type="compositionally biased region" description="Basic and acidic residues" evidence="1">
    <location>
        <begin position="63"/>
        <end position="72"/>
    </location>
</feature>
<gene>
    <name evidence="2" type="ORF">BOP93_05760</name>
</gene>
<evidence type="ECO:0000313" key="2">
    <source>
        <dbReference type="EMBL" id="AUZ45112.1"/>
    </source>
</evidence>
<accession>A0A2L0RSZ8</accession>
<protein>
    <submittedName>
        <fullName evidence="2">Uncharacterized protein</fullName>
    </submittedName>
</protein>
<dbReference type="Proteomes" id="UP000239888">
    <property type="component" value="Chromosome"/>
</dbReference>
<proteinExistence type="predicted"/>
<evidence type="ECO:0000256" key="1">
    <source>
        <dbReference type="SAM" id="MobiDB-lite"/>
    </source>
</evidence>
<evidence type="ECO:0000313" key="3">
    <source>
        <dbReference type="Proteomes" id="UP000239888"/>
    </source>
</evidence>
<name>A0A2L0RSZ8_9PSED</name>
<dbReference type="KEGG" id="poi:BOP93_05760"/>
<feature type="region of interest" description="Disordered" evidence="1">
    <location>
        <begin position="18"/>
        <end position="72"/>
    </location>
</feature>
<reference evidence="2 3" key="1">
    <citation type="journal article" date="2018" name="Front. Microbiol.">
        <title>Pseudomonas orientalis F9: A Potent Antagonist against Phytopathogens with Phytotoxic Effect in the Apple Flower.</title>
        <authorList>
            <person name="Zengerer V."/>
            <person name="Schmid M."/>
            <person name="Bieri M."/>
            <person name="Muller D.C."/>
            <person name="Remus-Emsermann M.N.P."/>
            <person name="Ahrens C.H."/>
            <person name="Pelludat C."/>
        </authorList>
    </citation>
    <scope>NUCLEOTIDE SEQUENCE [LARGE SCALE GENOMIC DNA]</scope>
    <source>
        <strain evidence="2 3">F9</strain>
    </source>
</reference>